<dbReference type="EMBL" id="BPQB01000032">
    <property type="protein sequence ID" value="GJE93423.1"/>
    <property type="molecule type" value="Genomic_DNA"/>
</dbReference>
<dbReference type="AlphaFoldDB" id="A0A9P3GC72"/>
<reference evidence="1 2" key="1">
    <citation type="submission" date="2021-08" db="EMBL/GenBank/DDBJ databases">
        <title>Draft Genome Sequence of Phanerochaete sordida strain YK-624.</title>
        <authorList>
            <person name="Mori T."/>
            <person name="Dohra H."/>
            <person name="Suzuki T."/>
            <person name="Kawagishi H."/>
            <person name="Hirai H."/>
        </authorList>
    </citation>
    <scope>NUCLEOTIDE SEQUENCE [LARGE SCALE GENOMIC DNA]</scope>
    <source>
        <strain evidence="1 2">YK-624</strain>
    </source>
</reference>
<keyword evidence="2" id="KW-1185">Reference proteome</keyword>
<organism evidence="1 2">
    <name type="scientific">Phanerochaete sordida</name>
    <dbReference type="NCBI Taxonomy" id="48140"/>
    <lineage>
        <taxon>Eukaryota</taxon>
        <taxon>Fungi</taxon>
        <taxon>Dikarya</taxon>
        <taxon>Basidiomycota</taxon>
        <taxon>Agaricomycotina</taxon>
        <taxon>Agaricomycetes</taxon>
        <taxon>Polyporales</taxon>
        <taxon>Phanerochaetaceae</taxon>
        <taxon>Phanerochaete</taxon>
    </lineage>
</organism>
<proteinExistence type="predicted"/>
<accession>A0A9P3GC72</accession>
<protein>
    <submittedName>
        <fullName evidence="1">Uncharacterized protein</fullName>
    </submittedName>
</protein>
<name>A0A9P3GC72_9APHY</name>
<gene>
    <name evidence="1" type="ORF">PsYK624_095820</name>
</gene>
<dbReference type="Proteomes" id="UP000703269">
    <property type="component" value="Unassembled WGS sequence"/>
</dbReference>
<sequence length="94" mass="9990">MAQKYCGKYTAQTSQSVAECSLEALVELLGHRSVDVVTVESPHRLLTALITAPRLAYLVIAFSNGGFRMLIIIPNPAIFPAGHSQVTAPLGAVP</sequence>
<comment type="caution">
    <text evidence="1">The sequence shown here is derived from an EMBL/GenBank/DDBJ whole genome shotgun (WGS) entry which is preliminary data.</text>
</comment>
<evidence type="ECO:0000313" key="2">
    <source>
        <dbReference type="Proteomes" id="UP000703269"/>
    </source>
</evidence>
<evidence type="ECO:0000313" key="1">
    <source>
        <dbReference type="EMBL" id="GJE93423.1"/>
    </source>
</evidence>